<dbReference type="InterPro" id="IPR002639">
    <property type="entry name" value="UreF"/>
</dbReference>
<dbReference type="InterPro" id="IPR038277">
    <property type="entry name" value="UreF_sf"/>
</dbReference>
<keyword evidence="2 3" id="KW-0143">Chaperone</keyword>
<comment type="subcellular location">
    <subcellularLocation>
        <location evidence="3">Cytoplasm</location>
    </subcellularLocation>
</comment>
<dbReference type="PANTHER" id="PTHR33620:SF1">
    <property type="entry name" value="UREASE ACCESSORY PROTEIN F"/>
    <property type="match status" value="1"/>
</dbReference>
<evidence type="ECO:0000256" key="1">
    <source>
        <dbReference type="ARBA" id="ARBA00022988"/>
    </source>
</evidence>
<protein>
    <recommendedName>
        <fullName evidence="3">Urease accessory protein UreF</fullName>
    </recommendedName>
</protein>
<dbReference type="EMBL" id="JAATVY010000011">
    <property type="protein sequence ID" value="NJC71334.1"/>
    <property type="molecule type" value="Genomic_DNA"/>
</dbReference>
<keyword evidence="5" id="KW-1185">Reference proteome</keyword>
<dbReference type="PIRSF" id="PIRSF009467">
    <property type="entry name" value="Ureas_acces_UreF"/>
    <property type="match status" value="1"/>
</dbReference>
<accession>A0ABX0Y1L3</accession>
<evidence type="ECO:0000256" key="2">
    <source>
        <dbReference type="ARBA" id="ARBA00023186"/>
    </source>
</evidence>
<name>A0ABX0Y1L3_9ACTN</name>
<organism evidence="4 5">
    <name type="scientific">Planosporangium thailandense</name>
    <dbReference type="NCBI Taxonomy" id="765197"/>
    <lineage>
        <taxon>Bacteria</taxon>
        <taxon>Bacillati</taxon>
        <taxon>Actinomycetota</taxon>
        <taxon>Actinomycetes</taxon>
        <taxon>Micromonosporales</taxon>
        <taxon>Micromonosporaceae</taxon>
        <taxon>Planosporangium</taxon>
    </lineage>
</organism>
<dbReference type="Gene3D" id="1.10.4190.10">
    <property type="entry name" value="Urease accessory protein UreF"/>
    <property type="match status" value="1"/>
</dbReference>
<comment type="function">
    <text evidence="3">Required for maturation of urease via the functional incorporation of the urease nickel metallocenter.</text>
</comment>
<comment type="subunit">
    <text evidence="3">UreD, UreF and UreG form a complex that acts as a GTP-hydrolysis-dependent molecular chaperone, activating the urease apoprotein by helping to assemble the nickel containing metallocenter of UreC. The UreE protein probably delivers the nickel.</text>
</comment>
<comment type="similarity">
    <text evidence="3">Belongs to the UreF family.</text>
</comment>
<evidence type="ECO:0000313" key="5">
    <source>
        <dbReference type="Proteomes" id="UP000722989"/>
    </source>
</evidence>
<dbReference type="Proteomes" id="UP000722989">
    <property type="component" value="Unassembled WGS sequence"/>
</dbReference>
<keyword evidence="3" id="KW-0963">Cytoplasm</keyword>
<evidence type="ECO:0000256" key="3">
    <source>
        <dbReference type="HAMAP-Rule" id="MF_01385"/>
    </source>
</evidence>
<comment type="caution">
    <text evidence="4">The sequence shown here is derived from an EMBL/GenBank/DDBJ whole genome shotgun (WGS) entry which is preliminary data.</text>
</comment>
<dbReference type="Pfam" id="PF01730">
    <property type="entry name" value="UreF"/>
    <property type="match status" value="1"/>
</dbReference>
<gene>
    <name evidence="3" type="primary">ureF</name>
    <name evidence="4" type="ORF">HC031_16660</name>
</gene>
<evidence type="ECO:0000313" key="4">
    <source>
        <dbReference type="EMBL" id="NJC71334.1"/>
    </source>
</evidence>
<dbReference type="PANTHER" id="PTHR33620">
    <property type="entry name" value="UREASE ACCESSORY PROTEIN F"/>
    <property type="match status" value="1"/>
</dbReference>
<proteinExistence type="inferred from homology"/>
<dbReference type="HAMAP" id="MF_01385">
    <property type="entry name" value="UreF"/>
    <property type="match status" value="1"/>
</dbReference>
<sequence length="262" mass="27423">MFRWPSCTTSCEATVAAPAAPGEGFALPPFLAALQLADSAFPSGRYTLSHGLESFVQSGEVTARSGVRGLWSLLTDQLEHGIATADGVASAWAHRAVSESPDPDRYDEQLALTADLRLSSVKLSREAREASARTGRGVLGTTVGSFAGPALTAYARLVDRGAAPGNGAVVTGILAAELAVPLPHSVATELYAFTAGWLNAAVRLGVADHRVAQAVLHRCGPVIDRTVRRACETGLDGLSSSTPLADVMSMRHEQATLRLFMS</sequence>
<reference evidence="4 5" key="1">
    <citation type="submission" date="2020-03" db="EMBL/GenBank/DDBJ databases">
        <title>WGS of the type strain of Planosporangium spp.</title>
        <authorList>
            <person name="Thawai C."/>
        </authorList>
    </citation>
    <scope>NUCLEOTIDE SEQUENCE [LARGE SCALE GENOMIC DNA]</scope>
    <source>
        <strain evidence="4 5">TBRC 5610</strain>
    </source>
</reference>
<keyword evidence="1 3" id="KW-0996">Nickel insertion</keyword>